<protein>
    <submittedName>
        <fullName evidence="1">Uncharacterized protein</fullName>
    </submittedName>
</protein>
<organism evidence="1 2">
    <name type="scientific">Tumebacillus lacus</name>
    <dbReference type="NCBI Taxonomy" id="2995335"/>
    <lineage>
        <taxon>Bacteria</taxon>
        <taxon>Bacillati</taxon>
        <taxon>Bacillota</taxon>
        <taxon>Bacilli</taxon>
        <taxon>Bacillales</taxon>
        <taxon>Alicyclobacillaceae</taxon>
        <taxon>Tumebacillus</taxon>
    </lineage>
</organism>
<dbReference type="EMBL" id="JAPMLT010000003">
    <property type="protein sequence ID" value="MCX7569773.1"/>
    <property type="molecule type" value="Genomic_DNA"/>
</dbReference>
<reference evidence="1 2" key="1">
    <citation type="submission" date="2022-11" db="EMBL/GenBank/DDBJ databases">
        <title>Study of microbial diversity in lake waters.</title>
        <authorList>
            <person name="Zhang J."/>
        </authorList>
    </citation>
    <scope>NUCLEOTIDE SEQUENCE [LARGE SCALE GENOMIC DNA]</scope>
    <source>
        <strain evidence="1 2">DT12</strain>
    </source>
</reference>
<dbReference type="Proteomes" id="UP001208017">
    <property type="component" value="Unassembled WGS sequence"/>
</dbReference>
<comment type="caution">
    <text evidence="1">The sequence shown here is derived from an EMBL/GenBank/DDBJ whole genome shotgun (WGS) entry which is preliminary data.</text>
</comment>
<proteinExistence type="predicted"/>
<keyword evidence="2" id="KW-1185">Reference proteome</keyword>
<accession>A0ABT3WYM2</accession>
<name>A0ABT3WYM2_9BACL</name>
<evidence type="ECO:0000313" key="1">
    <source>
        <dbReference type="EMBL" id="MCX7569773.1"/>
    </source>
</evidence>
<evidence type="ECO:0000313" key="2">
    <source>
        <dbReference type="Proteomes" id="UP001208017"/>
    </source>
</evidence>
<sequence length="51" mass="5703">MKILFLVLALVIVFVALVSRQSGYTKVSVWRMVMTMMMSANLAENNGPGKR</sequence>
<gene>
    <name evidence="1" type="ORF">OS242_07330</name>
</gene>
<dbReference type="RefSeq" id="WP_267151026.1">
    <property type="nucleotide sequence ID" value="NZ_JAPMLT010000003.1"/>
</dbReference>